<organism evidence="2">
    <name type="scientific">hydrothermal vent metagenome</name>
    <dbReference type="NCBI Taxonomy" id="652676"/>
    <lineage>
        <taxon>unclassified sequences</taxon>
        <taxon>metagenomes</taxon>
        <taxon>ecological metagenomes</taxon>
    </lineage>
</organism>
<dbReference type="GO" id="GO:0043817">
    <property type="term" value="F:phosphosulfolactate synthase activity"/>
    <property type="evidence" value="ECO:0007669"/>
    <property type="project" value="UniProtKB-EC"/>
</dbReference>
<dbReference type="AlphaFoldDB" id="A0A3B0VE10"/>
<dbReference type="InterPro" id="IPR013785">
    <property type="entry name" value="Aldolase_TIM"/>
</dbReference>
<sequence length="32" mass="3619">MNITLKFIPERPSQPRTNGITMVMDKGIGMNQ</sequence>
<evidence type="ECO:0000256" key="1">
    <source>
        <dbReference type="SAM" id="MobiDB-lite"/>
    </source>
</evidence>
<reference evidence="2" key="1">
    <citation type="submission" date="2018-06" db="EMBL/GenBank/DDBJ databases">
        <authorList>
            <person name="Zhirakovskaya E."/>
        </authorList>
    </citation>
    <scope>NUCLEOTIDE SEQUENCE</scope>
</reference>
<keyword evidence="2" id="KW-0456">Lyase</keyword>
<protein>
    <submittedName>
        <fullName evidence="2">Phosphosulfolactate synthase</fullName>
        <ecNumber evidence="2">4.4.1.19</ecNumber>
    </submittedName>
</protein>
<gene>
    <name evidence="2" type="ORF">MNBD_BACTEROID07-541</name>
</gene>
<dbReference type="EC" id="4.4.1.19" evidence="2"/>
<proteinExistence type="predicted"/>
<feature type="region of interest" description="Disordered" evidence="1">
    <location>
        <begin position="11"/>
        <end position="32"/>
    </location>
</feature>
<dbReference type="Gene3D" id="3.20.20.70">
    <property type="entry name" value="Aldolase class I"/>
    <property type="match status" value="1"/>
</dbReference>
<evidence type="ECO:0000313" key="2">
    <source>
        <dbReference type="EMBL" id="VAW30226.1"/>
    </source>
</evidence>
<dbReference type="EMBL" id="UOET01000489">
    <property type="protein sequence ID" value="VAW30226.1"/>
    <property type="molecule type" value="Genomic_DNA"/>
</dbReference>
<name>A0A3B0VE10_9ZZZZ</name>
<accession>A0A3B0VE10</accession>
<dbReference type="InterPro" id="IPR036112">
    <property type="entry name" value="ComA_synth_sf"/>
</dbReference>
<feature type="non-terminal residue" evidence="2">
    <location>
        <position position="32"/>
    </location>
</feature>
<dbReference type="SUPFAM" id="SSF102110">
    <property type="entry name" value="(2r)-phospho-3-sulfolactate synthase ComA"/>
    <property type="match status" value="1"/>
</dbReference>